<keyword evidence="2" id="KW-1185">Reference proteome</keyword>
<evidence type="ECO:0000313" key="1">
    <source>
        <dbReference type="EMBL" id="AUB43569.1"/>
    </source>
</evidence>
<organism evidence="1 2">
    <name type="scientific">Nostoc flagelliforme CCNUN1</name>
    <dbReference type="NCBI Taxonomy" id="2038116"/>
    <lineage>
        <taxon>Bacteria</taxon>
        <taxon>Bacillati</taxon>
        <taxon>Cyanobacteriota</taxon>
        <taxon>Cyanophyceae</taxon>
        <taxon>Nostocales</taxon>
        <taxon>Nostocaceae</taxon>
        <taxon>Nostoc</taxon>
    </lineage>
</organism>
<geneLocation type="plasmid" evidence="2">
    <name>pnfsy06</name>
</geneLocation>
<sequence length="44" mass="4900">MPPYKKYLPLFPTLFCGDLCLVAEGRKGDCTPKELQSPTNLVSK</sequence>
<evidence type="ECO:0000313" key="2">
    <source>
        <dbReference type="Proteomes" id="UP000232003"/>
    </source>
</evidence>
<gene>
    <name evidence="1" type="ORF">COO91_09750</name>
</gene>
<name>A0A2K8T7E6_9NOSO</name>
<proteinExistence type="predicted"/>
<protein>
    <submittedName>
        <fullName evidence="1">Uncharacterized protein</fullName>
    </submittedName>
</protein>
<accession>A0A2K8T7E6</accession>
<dbReference type="EMBL" id="CP024791">
    <property type="protein sequence ID" value="AUB43569.1"/>
    <property type="molecule type" value="Genomic_DNA"/>
</dbReference>
<dbReference type="AlphaFoldDB" id="A0A2K8T7E6"/>
<dbReference type="Proteomes" id="UP000232003">
    <property type="component" value="Plasmid pNFSY06"/>
</dbReference>
<reference evidence="1 2" key="1">
    <citation type="submission" date="2017-11" db="EMBL/GenBank/DDBJ databases">
        <title>Complete genome of a free-living desiccation-tolerant cyanobacterium and its photosynthetic adaptation to extreme terrestrial habitat.</title>
        <authorList>
            <person name="Shang J."/>
        </authorList>
    </citation>
    <scope>NUCLEOTIDE SEQUENCE [LARGE SCALE GENOMIC DNA]</scope>
    <source>
        <strain evidence="1 2">CCNUN1</strain>
        <plasmid evidence="2">pnfsy06</plasmid>
    </source>
</reference>
<dbReference type="KEGG" id="nfl:COO91_09750"/>
<keyword evidence="1" id="KW-0614">Plasmid</keyword>